<sequence length="132" mass="14921">ATSYRSCFPGLCVSRKAIAKSGLHHLPCQPSTSSLTRTDPEANISSTVDWTEVAVYGDHIWFETNVSGDYCYVGEQHCIARLLQKSVSRRKCAACKIVVHTVCIEQLEKESELFYSHSKYCFCDDDWLIFCV</sequence>
<dbReference type="OMA" id="WTENAMN"/>
<dbReference type="Gene3D" id="3.30.60.20">
    <property type="match status" value="1"/>
</dbReference>
<reference evidence="1" key="2">
    <citation type="submission" date="2025-09" db="UniProtKB">
        <authorList>
            <consortium name="Ensembl"/>
        </authorList>
    </citation>
    <scope>IDENTIFICATION</scope>
</reference>
<dbReference type="STRING" id="32507.ENSNBRP00000019347"/>
<evidence type="ECO:0008006" key="3">
    <source>
        <dbReference type="Google" id="ProtNLM"/>
    </source>
</evidence>
<dbReference type="AlphaFoldDB" id="A0A3Q4HPX3"/>
<protein>
    <recommendedName>
        <fullName evidence="3">Phorbol-ester/DAG-type domain-containing protein</fullName>
    </recommendedName>
</protein>
<proteinExistence type="predicted"/>
<name>A0A3Q4HPX3_NEOBR</name>
<evidence type="ECO:0000313" key="1">
    <source>
        <dbReference type="Ensembl" id="ENSNBRP00000019347.1"/>
    </source>
</evidence>
<dbReference type="GeneTree" id="ENSGT00940000156152"/>
<accession>A0A3Q4HPX3</accession>
<organism evidence="1 2">
    <name type="scientific">Neolamprologus brichardi</name>
    <name type="common">Fairy cichlid</name>
    <name type="synonym">Lamprologus brichardi</name>
    <dbReference type="NCBI Taxonomy" id="32507"/>
    <lineage>
        <taxon>Eukaryota</taxon>
        <taxon>Metazoa</taxon>
        <taxon>Chordata</taxon>
        <taxon>Craniata</taxon>
        <taxon>Vertebrata</taxon>
        <taxon>Euteleostomi</taxon>
        <taxon>Actinopterygii</taxon>
        <taxon>Neopterygii</taxon>
        <taxon>Teleostei</taxon>
        <taxon>Neoteleostei</taxon>
        <taxon>Acanthomorphata</taxon>
        <taxon>Ovalentaria</taxon>
        <taxon>Cichlomorphae</taxon>
        <taxon>Cichliformes</taxon>
        <taxon>Cichlidae</taxon>
        <taxon>African cichlids</taxon>
        <taxon>Pseudocrenilabrinae</taxon>
        <taxon>Lamprologini</taxon>
        <taxon>Neolamprologus</taxon>
    </lineage>
</organism>
<keyword evidence="2" id="KW-1185">Reference proteome</keyword>
<evidence type="ECO:0000313" key="2">
    <source>
        <dbReference type="Proteomes" id="UP000261580"/>
    </source>
</evidence>
<dbReference type="Bgee" id="ENSNBRG00000014893">
    <property type="expression patterns" value="Expressed in mesonephros and 8 other cell types or tissues"/>
</dbReference>
<dbReference type="Ensembl" id="ENSNBRT00000019859.1">
    <property type="protein sequence ID" value="ENSNBRP00000019347.1"/>
    <property type="gene ID" value="ENSNBRG00000014893.1"/>
</dbReference>
<dbReference type="Proteomes" id="UP000261580">
    <property type="component" value="Unassembled WGS sequence"/>
</dbReference>
<reference evidence="1" key="1">
    <citation type="submission" date="2025-08" db="UniProtKB">
        <authorList>
            <consortium name="Ensembl"/>
        </authorList>
    </citation>
    <scope>IDENTIFICATION</scope>
</reference>